<dbReference type="AlphaFoldDB" id="A0A3A6U319"/>
<feature type="transmembrane region" description="Helical" evidence="12">
    <location>
        <begin position="18"/>
        <end position="38"/>
    </location>
</feature>
<keyword evidence="3" id="KW-0813">Transport</keyword>
<evidence type="ECO:0000259" key="13">
    <source>
        <dbReference type="Pfam" id="PF01292"/>
    </source>
</evidence>
<keyword evidence="7" id="KW-0479">Metal-binding</keyword>
<dbReference type="OrthoDB" id="196472at2"/>
<keyword evidence="10" id="KW-0408">Iron</keyword>
<keyword evidence="9 12" id="KW-1133">Transmembrane helix</keyword>
<keyword evidence="11 12" id="KW-0472">Membrane</keyword>
<feature type="transmembrane region" description="Helical" evidence="12">
    <location>
        <begin position="192"/>
        <end position="212"/>
    </location>
</feature>
<dbReference type="PRINTS" id="PR00161">
    <property type="entry name" value="NIHGNASECYTB"/>
</dbReference>
<dbReference type="GO" id="GO:0005886">
    <property type="term" value="C:plasma membrane"/>
    <property type="evidence" value="ECO:0007669"/>
    <property type="project" value="UniProtKB-SubCell"/>
</dbReference>
<keyword evidence="4" id="KW-1003">Cell membrane</keyword>
<dbReference type="InterPro" id="IPR011577">
    <property type="entry name" value="Cyt_b561_bac/Ni-Hgenase"/>
</dbReference>
<evidence type="ECO:0000256" key="7">
    <source>
        <dbReference type="ARBA" id="ARBA00022723"/>
    </source>
</evidence>
<reference evidence="14 15" key="1">
    <citation type="submission" date="2018-09" db="EMBL/GenBank/DDBJ databases">
        <title>Phylogeny of the Shewanellaceae, and recommendation for two new genera, Pseudoshewanella and Parashewanella.</title>
        <authorList>
            <person name="Wang G."/>
        </authorList>
    </citation>
    <scope>NUCLEOTIDE SEQUENCE [LARGE SCALE GENOMIC DNA]</scope>
    <source>
        <strain evidence="14 15">KCTC 22492</strain>
    </source>
</reference>
<evidence type="ECO:0000256" key="5">
    <source>
        <dbReference type="ARBA" id="ARBA00022617"/>
    </source>
</evidence>
<feature type="transmembrane region" description="Helical" evidence="12">
    <location>
        <begin position="119"/>
        <end position="137"/>
    </location>
</feature>
<gene>
    <name evidence="14" type="ORF">D5R81_15620</name>
</gene>
<evidence type="ECO:0000256" key="2">
    <source>
        <dbReference type="ARBA" id="ARBA00008622"/>
    </source>
</evidence>
<dbReference type="EMBL" id="QYYH01000117">
    <property type="protein sequence ID" value="RJY07528.1"/>
    <property type="molecule type" value="Genomic_DNA"/>
</dbReference>
<evidence type="ECO:0000256" key="4">
    <source>
        <dbReference type="ARBA" id="ARBA00022475"/>
    </source>
</evidence>
<dbReference type="SUPFAM" id="SSF81342">
    <property type="entry name" value="Transmembrane di-heme cytochromes"/>
    <property type="match status" value="1"/>
</dbReference>
<keyword evidence="15" id="KW-1185">Reference proteome</keyword>
<evidence type="ECO:0000256" key="1">
    <source>
        <dbReference type="ARBA" id="ARBA00004651"/>
    </source>
</evidence>
<sequence length="240" mass="26915">MAKAHFTVHHVWDSPRRIFHWLNVLFILTLTFVGLVMLNKSALGIHGLEAKIALKTLHVVLGYGFALNLIVRLVWGCFGCIHPTLRLGRAPIKDIIQYQSQITAQQKPQYLGHNPLGKIAVIIMFILMIIVMVTGLIRAGTDIYYPPLGGIFQKWIVKDDYEPTAIKPYDETLVDQQAIAQLKPYKSVIGKIHLYSVYVLLIMIALHIIGVIKTEISLQPGVISAMVSGKKWIIGKAEDE</sequence>
<keyword evidence="6 12" id="KW-0812">Transmembrane</keyword>
<dbReference type="GO" id="GO:0005506">
    <property type="term" value="F:iron ion binding"/>
    <property type="evidence" value="ECO:0007669"/>
    <property type="project" value="InterPro"/>
</dbReference>
<dbReference type="InterPro" id="IPR051542">
    <property type="entry name" value="Hydrogenase_cytochrome"/>
</dbReference>
<dbReference type="Gene3D" id="1.20.950.20">
    <property type="entry name" value="Transmembrane di-heme cytochromes, Chain C"/>
    <property type="match status" value="1"/>
</dbReference>
<feature type="domain" description="Cytochrome b561 bacterial/Ni-hydrogenase" evidence="13">
    <location>
        <begin position="11"/>
        <end position="229"/>
    </location>
</feature>
<evidence type="ECO:0000256" key="9">
    <source>
        <dbReference type="ARBA" id="ARBA00022989"/>
    </source>
</evidence>
<evidence type="ECO:0000313" key="14">
    <source>
        <dbReference type="EMBL" id="RJY07528.1"/>
    </source>
</evidence>
<accession>A0A3A6U319</accession>
<keyword evidence="5" id="KW-0349">Heme</keyword>
<dbReference type="InterPro" id="IPR016174">
    <property type="entry name" value="Di-haem_cyt_TM"/>
</dbReference>
<proteinExistence type="inferred from homology"/>
<comment type="subcellular location">
    <subcellularLocation>
        <location evidence="1">Cell membrane</location>
        <topology evidence="1">Multi-pass membrane protein</topology>
    </subcellularLocation>
</comment>
<evidence type="ECO:0000256" key="12">
    <source>
        <dbReference type="SAM" id="Phobius"/>
    </source>
</evidence>
<evidence type="ECO:0000313" key="15">
    <source>
        <dbReference type="Proteomes" id="UP000273022"/>
    </source>
</evidence>
<dbReference type="PANTHER" id="PTHR30485:SF2">
    <property type="entry name" value="BLL0597 PROTEIN"/>
    <property type="match status" value="1"/>
</dbReference>
<evidence type="ECO:0000256" key="6">
    <source>
        <dbReference type="ARBA" id="ARBA00022692"/>
    </source>
</evidence>
<dbReference type="GO" id="GO:0022904">
    <property type="term" value="P:respiratory electron transport chain"/>
    <property type="evidence" value="ECO:0007669"/>
    <property type="project" value="InterPro"/>
</dbReference>
<keyword evidence="8" id="KW-0249">Electron transport</keyword>
<dbReference type="Proteomes" id="UP000273022">
    <property type="component" value="Unassembled WGS sequence"/>
</dbReference>
<dbReference type="GO" id="GO:0020037">
    <property type="term" value="F:heme binding"/>
    <property type="evidence" value="ECO:0007669"/>
    <property type="project" value="TreeGrafter"/>
</dbReference>
<comment type="caution">
    <text evidence="14">The sequence shown here is derived from an EMBL/GenBank/DDBJ whole genome shotgun (WGS) entry which is preliminary data.</text>
</comment>
<dbReference type="RefSeq" id="WP_121854561.1">
    <property type="nucleotide sequence ID" value="NZ_CP037952.1"/>
</dbReference>
<organism evidence="14 15">
    <name type="scientific">Parashewanella spongiae</name>
    <dbReference type="NCBI Taxonomy" id="342950"/>
    <lineage>
        <taxon>Bacteria</taxon>
        <taxon>Pseudomonadati</taxon>
        <taxon>Pseudomonadota</taxon>
        <taxon>Gammaproteobacteria</taxon>
        <taxon>Alteromonadales</taxon>
        <taxon>Shewanellaceae</taxon>
        <taxon>Parashewanella</taxon>
    </lineage>
</organism>
<dbReference type="GO" id="GO:0009055">
    <property type="term" value="F:electron transfer activity"/>
    <property type="evidence" value="ECO:0007669"/>
    <property type="project" value="InterPro"/>
</dbReference>
<dbReference type="Pfam" id="PF01292">
    <property type="entry name" value="Ni_hydr_CYTB"/>
    <property type="match status" value="1"/>
</dbReference>
<comment type="similarity">
    <text evidence="2">Belongs to the HupC/HyaC/HydC family.</text>
</comment>
<feature type="transmembrane region" description="Helical" evidence="12">
    <location>
        <begin position="59"/>
        <end position="85"/>
    </location>
</feature>
<dbReference type="PANTHER" id="PTHR30485">
    <property type="entry name" value="NI/FE-HYDROGENASE 1 B-TYPE CYTOCHROME SUBUNIT"/>
    <property type="match status" value="1"/>
</dbReference>
<evidence type="ECO:0000256" key="3">
    <source>
        <dbReference type="ARBA" id="ARBA00022448"/>
    </source>
</evidence>
<evidence type="ECO:0000256" key="8">
    <source>
        <dbReference type="ARBA" id="ARBA00022982"/>
    </source>
</evidence>
<dbReference type="InterPro" id="IPR000516">
    <property type="entry name" value="Ni-dep_Hydgase_cyt-B"/>
</dbReference>
<evidence type="ECO:0000256" key="11">
    <source>
        <dbReference type="ARBA" id="ARBA00023136"/>
    </source>
</evidence>
<protein>
    <submittedName>
        <fullName evidence="14">Cytochrome b/b6 domain-containing protein</fullName>
    </submittedName>
</protein>
<name>A0A3A6U319_9GAMM</name>
<evidence type="ECO:0000256" key="10">
    <source>
        <dbReference type="ARBA" id="ARBA00023004"/>
    </source>
</evidence>